<sequence length="260" mass="30198">MNLFVSDLKNSYRPLYKSNITSIQLTSIKQELKSVKIDLLQNHIEIIRKIENLEKSTSNFQPNKFNFQLQADFLEKEAIIQIMQDQIDSLQISNEILSDENNKFCESNLNSSALLQSMVIQQSTQKNQGYFEILAAQNQVEIQKAQTLEVKQYLLQKKPKNQKLALYREQQKKNEKILFQMKTLVQELKKEVYEKDEVINSLVTQSQNQSSTIKVKQGLQNLLVNISLINDTNKKSLLAQCQNIIQVLNLKQTQNTQVFE</sequence>
<evidence type="ECO:0000313" key="1">
    <source>
        <dbReference type="EMBL" id="EST49407.1"/>
    </source>
</evidence>
<evidence type="ECO:0000313" key="2">
    <source>
        <dbReference type="EMBL" id="KAH0576678.1"/>
    </source>
</evidence>
<dbReference type="AlphaFoldDB" id="V6LXP6"/>
<evidence type="ECO:0000313" key="3">
    <source>
        <dbReference type="Proteomes" id="UP000018208"/>
    </source>
</evidence>
<dbReference type="Proteomes" id="UP000018208">
    <property type="component" value="Unassembled WGS sequence"/>
</dbReference>
<proteinExistence type="predicted"/>
<reference evidence="2" key="2">
    <citation type="submission" date="2020-12" db="EMBL/GenBank/DDBJ databases">
        <title>New Spironucleus salmonicida genome in near-complete chromosomes.</title>
        <authorList>
            <person name="Xu F."/>
            <person name="Kurt Z."/>
            <person name="Jimenez-Gonzalez A."/>
            <person name="Astvaldsson A."/>
            <person name="Andersson J.O."/>
            <person name="Svard S.G."/>
        </authorList>
    </citation>
    <scope>NUCLEOTIDE SEQUENCE</scope>
    <source>
        <strain evidence="2">ATCC 50377</strain>
    </source>
</reference>
<dbReference type="VEuPathDB" id="GiardiaDB:SS50377_20024"/>
<name>V6LXP6_9EUKA</name>
<protein>
    <submittedName>
        <fullName evidence="1">Uncharacterized protein</fullName>
    </submittedName>
</protein>
<dbReference type="EMBL" id="AUWU02000001">
    <property type="protein sequence ID" value="KAH0576678.1"/>
    <property type="molecule type" value="Genomic_DNA"/>
</dbReference>
<reference evidence="1 2" key="1">
    <citation type="journal article" date="2014" name="PLoS Genet.">
        <title>The Genome of Spironucleus salmonicida Highlights a Fish Pathogen Adapted to Fluctuating Environments.</title>
        <authorList>
            <person name="Xu F."/>
            <person name="Jerlstrom-Hultqvist J."/>
            <person name="Einarsson E."/>
            <person name="Astvaldsson A."/>
            <person name="Svard S.G."/>
            <person name="Andersson J.O."/>
        </authorList>
    </citation>
    <scope>NUCLEOTIDE SEQUENCE</scope>
    <source>
        <strain evidence="2">ATCC 50377</strain>
    </source>
</reference>
<accession>V6LXP6</accession>
<gene>
    <name evidence="1" type="ORF">SS50377_10332</name>
    <name evidence="2" type="ORF">SS50377_20024</name>
</gene>
<organism evidence="1">
    <name type="scientific">Spironucleus salmonicida</name>
    <dbReference type="NCBI Taxonomy" id="348837"/>
    <lineage>
        <taxon>Eukaryota</taxon>
        <taxon>Metamonada</taxon>
        <taxon>Diplomonadida</taxon>
        <taxon>Hexamitidae</taxon>
        <taxon>Hexamitinae</taxon>
        <taxon>Spironucleus</taxon>
    </lineage>
</organism>
<dbReference type="EMBL" id="KI545952">
    <property type="protein sequence ID" value="EST49407.1"/>
    <property type="molecule type" value="Genomic_DNA"/>
</dbReference>
<keyword evidence="3" id="KW-1185">Reference proteome</keyword>